<gene>
    <name evidence="1" type="ORF">K2173_011904</name>
</gene>
<accession>A0AAV8TGS3</accession>
<dbReference type="Proteomes" id="UP001159364">
    <property type="component" value="Linkage Group LG05"/>
</dbReference>
<name>A0AAV8TGS3_9ROSI</name>
<keyword evidence="2" id="KW-1185">Reference proteome</keyword>
<reference evidence="1 2" key="1">
    <citation type="submission" date="2021-09" db="EMBL/GenBank/DDBJ databases">
        <title>Genomic insights and catalytic innovation underlie evolution of tropane alkaloids biosynthesis.</title>
        <authorList>
            <person name="Wang Y.-J."/>
            <person name="Tian T."/>
            <person name="Huang J.-P."/>
            <person name="Huang S.-X."/>
        </authorList>
    </citation>
    <scope>NUCLEOTIDE SEQUENCE [LARGE SCALE GENOMIC DNA]</scope>
    <source>
        <strain evidence="1">KIB-2018</strain>
        <tissue evidence="1">Leaf</tissue>
    </source>
</reference>
<sequence length="73" mass="8368">MLSSPSEPHPQLINRMLGFEFSIVLHDLVKSLTSLPEIEGGRYTTCMHGTLKFKSKAYFHHKSTSFVFKIRIT</sequence>
<proteinExistence type="predicted"/>
<comment type="caution">
    <text evidence="1">The sequence shown here is derived from an EMBL/GenBank/DDBJ whole genome shotgun (WGS) entry which is preliminary data.</text>
</comment>
<protein>
    <submittedName>
        <fullName evidence="1">Uncharacterized protein</fullName>
    </submittedName>
</protein>
<dbReference type="AlphaFoldDB" id="A0AAV8TGS3"/>
<evidence type="ECO:0000313" key="1">
    <source>
        <dbReference type="EMBL" id="KAJ8765224.1"/>
    </source>
</evidence>
<dbReference type="EMBL" id="JAIWQS010000005">
    <property type="protein sequence ID" value="KAJ8765224.1"/>
    <property type="molecule type" value="Genomic_DNA"/>
</dbReference>
<organism evidence="1 2">
    <name type="scientific">Erythroxylum novogranatense</name>
    <dbReference type="NCBI Taxonomy" id="1862640"/>
    <lineage>
        <taxon>Eukaryota</taxon>
        <taxon>Viridiplantae</taxon>
        <taxon>Streptophyta</taxon>
        <taxon>Embryophyta</taxon>
        <taxon>Tracheophyta</taxon>
        <taxon>Spermatophyta</taxon>
        <taxon>Magnoliopsida</taxon>
        <taxon>eudicotyledons</taxon>
        <taxon>Gunneridae</taxon>
        <taxon>Pentapetalae</taxon>
        <taxon>rosids</taxon>
        <taxon>fabids</taxon>
        <taxon>Malpighiales</taxon>
        <taxon>Erythroxylaceae</taxon>
        <taxon>Erythroxylum</taxon>
    </lineage>
</organism>
<evidence type="ECO:0000313" key="2">
    <source>
        <dbReference type="Proteomes" id="UP001159364"/>
    </source>
</evidence>